<sequence length="206" mass="22135">MPAAPREEIRIVVLGDELVAGVGDAKALGWVGRVAARTPHDECPVSVFQLAVPGESTADLAARWWGESSLRYGDAPAAGGDCRLVVGLGHRDAQAGLSVPRARLNLANVLDDAHSRRLPAFVVGPPPVADAETNRAVEELSRTFGDVCRRREVPYVDTFTPLATHETWLTDLASGDGLRPGQAGYGLIAWLVLHNGWYDWLGLTRP</sequence>
<dbReference type="RefSeq" id="WP_398284415.1">
    <property type="nucleotide sequence ID" value="NZ_JBITLV010000010.1"/>
</dbReference>
<proteinExistence type="predicted"/>
<keyword evidence="3" id="KW-1185">Reference proteome</keyword>
<dbReference type="InterPro" id="IPR013830">
    <property type="entry name" value="SGNH_hydro"/>
</dbReference>
<reference evidence="2 3" key="1">
    <citation type="submission" date="2024-10" db="EMBL/GenBank/DDBJ databases">
        <title>The Natural Products Discovery Center: Release of the First 8490 Sequenced Strains for Exploring Actinobacteria Biosynthetic Diversity.</title>
        <authorList>
            <person name="Kalkreuter E."/>
            <person name="Kautsar S.A."/>
            <person name="Yang D."/>
            <person name="Bader C.D."/>
            <person name="Teijaro C.N."/>
            <person name="Fluegel L."/>
            <person name="Davis C.M."/>
            <person name="Simpson J.R."/>
            <person name="Lauterbach L."/>
            <person name="Steele A.D."/>
            <person name="Gui C."/>
            <person name="Meng S."/>
            <person name="Li G."/>
            <person name="Viehrig K."/>
            <person name="Ye F."/>
            <person name="Su P."/>
            <person name="Kiefer A.F."/>
            <person name="Nichols A."/>
            <person name="Cepeda A.J."/>
            <person name="Yan W."/>
            <person name="Fan B."/>
            <person name="Jiang Y."/>
            <person name="Adhikari A."/>
            <person name="Zheng C.-J."/>
            <person name="Schuster L."/>
            <person name="Cowan T.M."/>
            <person name="Smanski M.J."/>
            <person name="Chevrette M.G."/>
            <person name="De Carvalho L.P.S."/>
            <person name="Shen B."/>
        </authorList>
    </citation>
    <scope>NUCLEOTIDE SEQUENCE [LARGE SCALE GENOMIC DNA]</scope>
    <source>
        <strain evidence="2 3">NPDC049639</strain>
    </source>
</reference>
<dbReference type="Gene3D" id="3.40.50.1110">
    <property type="entry name" value="SGNH hydrolase"/>
    <property type="match status" value="1"/>
</dbReference>
<dbReference type="EMBL" id="JBITLV010000010">
    <property type="protein sequence ID" value="MFI7589812.1"/>
    <property type="molecule type" value="Genomic_DNA"/>
</dbReference>
<evidence type="ECO:0000313" key="3">
    <source>
        <dbReference type="Proteomes" id="UP001612915"/>
    </source>
</evidence>
<gene>
    <name evidence="2" type="ORF">ACIB24_22305</name>
</gene>
<evidence type="ECO:0000313" key="2">
    <source>
        <dbReference type="EMBL" id="MFI7589812.1"/>
    </source>
</evidence>
<dbReference type="InterPro" id="IPR036514">
    <property type="entry name" value="SGNH_hydro_sf"/>
</dbReference>
<comment type="caution">
    <text evidence="2">The sequence shown here is derived from an EMBL/GenBank/DDBJ whole genome shotgun (WGS) entry which is preliminary data.</text>
</comment>
<feature type="domain" description="SGNH hydrolase-type esterase" evidence="1">
    <location>
        <begin position="13"/>
        <end position="186"/>
    </location>
</feature>
<dbReference type="SUPFAM" id="SSF52266">
    <property type="entry name" value="SGNH hydrolase"/>
    <property type="match status" value="1"/>
</dbReference>
<name>A0ABW8ATW0_9ACTN</name>
<dbReference type="Pfam" id="PF13472">
    <property type="entry name" value="Lipase_GDSL_2"/>
    <property type="match status" value="1"/>
</dbReference>
<evidence type="ECO:0000259" key="1">
    <source>
        <dbReference type="Pfam" id="PF13472"/>
    </source>
</evidence>
<protein>
    <submittedName>
        <fullName evidence="2">GDSL-type esterase/lipase family protein</fullName>
    </submittedName>
</protein>
<dbReference type="Proteomes" id="UP001612915">
    <property type="component" value="Unassembled WGS sequence"/>
</dbReference>
<accession>A0ABW8ATW0</accession>
<organism evidence="2 3">
    <name type="scientific">Spongisporangium articulatum</name>
    <dbReference type="NCBI Taxonomy" id="3362603"/>
    <lineage>
        <taxon>Bacteria</taxon>
        <taxon>Bacillati</taxon>
        <taxon>Actinomycetota</taxon>
        <taxon>Actinomycetes</taxon>
        <taxon>Kineosporiales</taxon>
        <taxon>Kineosporiaceae</taxon>
        <taxon>Spongisporangium</taxon>
    </lineage>
</organism>